<comment type="function">
    <text evidence="4">Involved in correct processing of both the 5' and 3' ends of 23S rRNA precursor. Processes 30S rRNA precursor transcript even in absence of ribonuclease 3 (Rnc); Rnc processes 30S rRNA into smaller rRNA precursors.</text>
</comment>
<comment type="subunit">
    <text evidence="4">Homodimer.</text>
</comment>
<comment type="cofactor">
    <cofactor evidence="4">
        <name>Mg(2+)</name>
        <dbReference type="ChEBI" id="CHEBI:18420"/>
    </cofactor>
</comment>
<evidence type="ECO:0000313" key="8">
    <source>
        <dbReference type="EMBL" id="WEY85149.1"/>
    </source>
</evidence>
<keyword evidence="4" id="KW-0690">Ribosome biogenesis</keyword>
<protein>
    <recommendedName>
        <fullName evidence="4">Mini-ribonuclease 3</fullName>
        <shortName evidence="4">Mini-3</shortName>
        <shortName evidence="4">Mini-RNase 3</shortName>
        <ecNumber evidence="4">3.1.26.-</ecNumber>
    </recommendedName>
    <alternativeName>
        <fullName evidence="4">Mini-RNase III</fullName>
        <shortName evidence="4">Mini-III</shortName>
    </alternativeName>
</protein>
<comment type="subcellular location">
    <subcellularLocation>
        <location evidence="4">Cytoplasm</location>
    </subcellularLocation>
</comment>
<dbReference type="SMART" id="SM00535">
    <property type="entry name" value="RIBOc"/>
    <property type="match status" value="1"/>
</dbReference>
<dbReference type="Gene3D" id="1.10.1520.10">
    <property type="entry name" value="Ribonuclease III domain"/>
    <property type="match status" value="1"/>
</dbReference>
<dbReference type="STRING" id="483913.AN935_00485"/>
<name>A0A0D1KVL5_BACIU</name>
<evidence type="ECO:0000256" key="3">
    <source>
        <dbReference type="ARBA" id="ARBA00022801"/>
    </source>
</evidence>
<reference evidence="6 9" key="1">
    <citation type="submission" date="2014-12" db="EMBL/GenBank/DDBJ databases">
        <title>Comparative genome analysis of Bacillus coagulans HM-08, Clostridium butyricum HM-68, Bacillus subtilis HM-66 and Bacillus licheniformis BL-09.</title>
        <authorList>
            <person name="Zhang H."/>
        </authorList>
    </citation>
    <scope>NUCLEOTIDE SEQUENCE [LARGE SCALE GENOMIC DNA]</scope>
    <source>
        <strain evidence="6 9">HM-66</strain>
    </source>
</reference>
<dbReference type="Pfam" id="PF00636">
    <property type="entry name" value="Ribonuclease_3"/>
    <property type="match status" value="1"/>
</dbReference>
<gene>
    <name evidence="4 8" type="primary">mrnC</name>
    <name evidence="7" type="ORF">B4122_1457</name>
    <name evidence="8" type="ORF">P5633_02440</name>
    <name evidence="6" type="ORF">SC09_Contig26orf00035</name>
</gene>
<keyword evidence="4" id="KW-0963">Cytoplasm</keyword>
<dbReference type="Proteomes" id="UP000076442">
    <property type="component" value="Unassembled WGS sequence"/>
</dbReference>
<evidence type="ECO:0000256" key="2">
    <source>
        <dbReference type="ARBA" id="ARBA00022759"/>
    </source>
</evidence>
<dbReference type="HAMAP" id="MF_01468">
    <property type="entry name" value="RNase_Mini_III"/>
    <property type="match status" value="1"/>
</dbReference>
<dbReference type="GO" id="GO:0005737">
    <property type="term" value="C:cytoplasm"/>
    <property type="evidence" value="ECO:0007669"/>
    <property type="project" value="UniProtKB-SubCell"/>
</dbReference>
<dbReference type="PANTHER" id="PTHR34276:SF1">
    <property type="entry name" value="MINI-RIBONUCLEASE 3"/>
    <property type="match status" value="1"/>
</dbReference>
<dbReference type="PIRSF" id="PIRSF005520">
    <property type="entry name" value="UCP005520"/>
    <property type="match status" value="1"/>
</dbReference>
<dbReference type="PATRIC" id="fig|1423.167.peg.4090"/>
<keyword evidence="1 4" id="KW-0540">Nuclease</keyword>
<keyword evidence="4" id="KW-0694">RNA-binding</keyword>
<comment type="similarity">
    <text evidence="4">Belongs to the MrnC RNase family.</text>
</comment>
<evidence type="ECO:0000256" key="1">
    <source>
        <dbReference type="ARBA" id="ARBA00022722"/>
    </source>
</evidence>
<dbReference type="EC" id="3.1.26.-" evidence="4"/>
<dbReference type="Proteomes" id="UP001214898">
    <property type="component" value="Chromosome"/>
</dbReference>
<evidence type="ECO:0000256" key="4">
    <source>
        <dbReference type="HAMAP-Rule" id="MF_01468"/>
    </source>
</evidence>
<keyword evidence="2 4" id="KW-0255">Endonuclease</keyword>
<dbReference type="Proteomes" id="UP000032247">
    <property type="component" value="Unassembled WGS sequence"/>
</dbReference>
<sequence length="143" mass="16241">MLEFDTIKDSKQLNGLALAYIGDAIFEVYVRHHLLKQGFTKPNDLHKKSSRIVSAKSQAEILFFLQNQSFFTEEEEAVLKRGRNAKSGTIPKNTDVQTYRYSTAFEALLGYLFLEKKEERLSQLVAEAIQFGTSGRKTNESAT</sequence>
<dbReference type="GO" id="GO:0006364">
    <property type="term" value="P:rRNA processing"/>
    <property type="evidence" value="ECO:0007669"/>
    <property type="project" value="UniProtKB-UniRule"/>
</dbReference>
<dbReference type="SUPFAM" id="SSF69065">
    <property type="entry name" value="RNase III domain-like"/>
    <property type="match status" value="1"/>
</dbReference>
<proteinExistence type="inferred from homology"/>
<evidence type="ECO:0000259" key="5">
    <source>
        <dbReference type="SMART" id="SM00535"/>
    </source>
</evidence>
<dbReference type="RefSeq" id="WP_014475597.1">
    <property type="nucleotide sequence ID" value="NZ_BDCV01000013.1"/>
</dbReference>
<dbReference type="GO" id="GO:0004525">
    <property type="term" value="F:ribonuclease III activity"/>
    <property type="evidence" value="ECO:0007669"/>
    <property type="project" value="InterPro"/>
</dbReference>
<dbReference type="InterPro" id="IPR000999">
    <property type="entry name" value="RNase_III_dom"/>
</dbReference>
<reference evidence="8" key="3">
    <citation type="submission" date="2023-03" db="EMBL/GenBank/DDBJ databases">
        <title>Complete genome sequences of 52 Bacillus and Priestia strains isolated from West-African fermentations and 26 reference strains from the DSMZ collection.</title>
        <authorList>
            <person name="Wiedenbein E.S."/>
            <person name="Canoy T.S."/>
            <person name="Hui Y."/>
            <person name="Parkouda C."/>
            <person name="Dawende C."/>
            <person name="Ametefe E."/>
            <person name="Jespersen L."/>
            <person name="Nielsen D.S."/>
        </authorList>
    </citation>
    <scope>NUCLEOTIDE SEQUENCE</scope>
    <source>
        <strain evidence="8">PRO56</strain>
    </source>
</reference>
<keyword evidence="4" id="KW-0460">Magnesium</keyword>
<keyword evidence="3 4" id="KW-0378">Hydrolase</keyword>
<accession>A0A0D1KVL5</accession>
<feature type="domain" description="RNase III" evidence="5">
    <location>
        <begin position="1"/>
        <end position="134"/>
    </location>
</feature>
<dbReference type="AlphaFoldDB" id="A0A0D1KVL5"/>
<evidence type="ECO:0000313" key="7">
    <source>
        <dbReference type="EMBL" id="KZD92982.1"/>
    </source>
</evidence>
<dbReference type="EMBL" id="JXBC01000005">
    <property type="protein sequence ID" value="KIU10262.1"/>
    <property type="molecule type" value="Genomic_DNA"/>
</dbReference>
<evidence type="ECO:0000313" key="9">
    <source>
        <dbReference type="Proteomes" id="UP000032247"/>
    </source>
</evidence>
<dbReference type="EMBL" id="LJZV01000008">
    <property type="protein sequence ID" value="KZD92982.1"/>
    <property type="molecule type" value="Genomic_DNA"/>
</dbReference>
<organism evidence="6 9">
    <name type="scientific">Bacillus subtilis</name>
    <dbReference type="NCBI Taxonomy" id="1423"/>
    <lineage>
        <taxon>Bacteria</taxon>
        <taxon>Bacillati</taxon>
        <taxon>Bacillota</taxon>
        <taxon>Bacilli</taxon>
        <taxon>Bacillales</taxon>
        <taxon>Bacillaceae</taxon>
        <taxon>Bacillus</taxon>
    </lineage>
</organism>
<evidence type="ECO:0000313" key="10">
    <source>
        <dbReference type="Proteomes" id="UP000076442"/>
    </source>
</evidence>
<dbReference type="EMBL" id="CP120576">
    <property type="protein sequence ID" value="WEY85149.1"/>
    <property type="molecule type" value="Genomic_DNA"/>
</dbReference>
<keyword evidence="4" id="KW-0698">rRNA processing</keyword>
<feature type="active site" evidence="4">
    <location>
        <position position="23"/>
    </location>
</feature>
<evidence type="ECO:0000313" key="6">
    <source>
        <dbReference type="EMBL" id="KIU10262.1"/>
    </source>
</evidence>
<reference evidence="7 10" key="2">
    <citation type="submission" date="2015-09" db="EMBL/GenBank/DDBJ databases">
        <title>Spore heat resistance.</title>
        <authorList>
            <person name="Boekhorst J."/>
            <person name="Berendsen E.M."/>
            <person name="Wells-Bennik M.H."/>
            <person name="Kuipers O.P."/>
        </authorList>
    </citation>
    <scope>NUCLEOTIDE SEQUENCE [LARGE SCALE GENOMIC DNA]</scope>
    <source>
        <strain evidence="7 10">B4122</strain>
    </source>
</reference>
<dbReference type="GO" id="GO:0019843">
    <property type="term" value="F:rRNA binding"/>
    <property type="evidence" value="ECO:0007669"/>
    <property type="project" value="UniProtKB-UniRule"/>
</dbReference>
<dbReference type="InterPro" id="IPR008226">
    <property type="entry name" value="Mini3_fam"/>
</dbReference>
<keyword evidence="4" id="KW-0699">rRNA-binding</keyword>
<dbReference type="InterPro" id="IPR036389">
    <property type="entry name" value="RNase_III_sf"/>
</dbReference>
<dbReference type="PANTHER" id="PTHR34276">
    <property type="entry name" value="MINI-RIBONUCLEASE 3"/>
    <property type="match status" value="1"/>
</dbReference>